<dbReference type="EMBL" id="PQXL01000025">
    <property type="protein sequence ID" value="THV54532.1"/>
    <property type="molecule type" value="Genomic_DNA"/>
</dbReference>
<comment type="caution">
    <text evidence="2">The sequence shown here is derived from an EMBL/GenBank/DDBJ whole genome shotgun (WGS) entry which is preliminary data.</text>
</comment>
<evidence type="ECO:0000313" key="2">
    <source>
        <dbReference type="EMBL" id="THV54532.1"/>
    </source>
</evidence>
<dbReference type="Proteomes" id="UP000308671">
    <property type="component" value="Unassembled WGS sequence"/>
</dbReference>
<evidence type="ECO:0000313" key="3">
    <source>
        <dbReference type="Proteomes" id="UP000308671"/>
    </source>
</evidence>
<proteinExistence type="predicted"/>
<dbReference type="OrthoDB" id="3544738at2759"/>
<dbReference type="AlphaFoldDB" id="A0A4S8RBK1"/>
<evidence type="ECO:0000259" key="1">
    <source>
        <dbReference type="Pfam" id="PF06985"/>
    </source>
</evidence>
<protein>
    <recommendedName>
        <fullName evidence="1">Heterokaryon incompatibility domain-containing protein</fullName>
    </recommendedName>
</protein>
<organism evidence="2 3">
    <name type="scientific">Botrytis galanthina</name>
    <dbReference type="NCBI Taxonomy" id="278940"/>
    <lineage>
        <taxon>Eukaryota</taxon>
        <taxon>Fungi</taxon>
        <taxon>Dikarya</taxon>
        <taxon>Ascomycota</taxon>
        <taxon>Pezizomycotina</taxon>
        <taxon>Leotiomycetes</taxon>
        <taxon>Helotiales</taxon>
        <taxon>Sclerotiniaceae</taxon>
        <taxon>Botrytis</taxon>
    </lineage>
</organism>
<gene>
    <name evidence="2" type="ORF">BGAL_0025g00530</name>
</gene>
<dbReference type="InterPro" id="IPR010730">
    <property type="entry name" value="HET"/>
</dbReference>
<accession>A0A4S8RBK1</accession>
<dbReference type="PANTHER" id="PTHR33112">
    <property type="entry name" value="DOMAIN PROTEIN, PUTATIVE-RELATED"/>
    <property type="match status" value="1"/>
</dbReference>
<name>A0A4S8RBK1_9HELO</name>
<feature type="domain" description="Heterokaryon incompatibility" evidence="1">
    <location>
        <begin position="35"/>
        <end position="190"/>
    </location>
</feature>
<dbReference type="PANTHER" id="PTHR33112:SF16">
    <property type="entry name" value="HETEROKARYON INCOMPATIBILITY DOMAIN-CONTAINING PROTEIN"/>
    <property type="match status" value="1"/>
</dbReference>
<dbReference type="Pfam" id="PF06985">
    <property type="entry name" value="HET"/>
    <property type="match status" value="1"/>
</dbReference>
<sequence>MSLAPHGLPKSRVIDVQSEIEDPFLVETNQTHGNWVALSYCWGSSPTAITTRQNFQQHCNKIPMSALPQTIKDAIVITRRLGYQFLWIDSLCIIQGSPGDWAVESLKMADVYGGASLTIAAEAAIDTASGIFDSTNVFRQQQSQKFNFSVKGYHPVYPRDNGRLYLRDSVDLQPSTLKSCLKNRAWALQEDLMSRRLISFGKEQLYWRCVTQESIEAYPSQPLNLIKLQLSEDYHADFVSRNMKAGKTTLPSWYGIVNDYTTRRISVQSDLLVGISAVAKVVAEEMGQPPTAYKAGLWEHDFHEGLLWRRPPECDRSLTRHAEYIAPSWSWASISASDISTRRIYANAVTDDVPRRTDAKIIEIVIEHENDDPFGKVSGGHVKLSGSTLEVCRFKLPPPIWDSSEDAAKVRADSIGEDIGHMVDPLFHDGTVWEHSLIAH</sequence>
<reference evidence="2 3" key="1">
    <citation type="submission" date="2017-12" db="EMBL/GenBank/DDBJ databases">
        <title>Comparative genomics of Botrytis spp.</title>
        <authorList>
            <person name="Valero-Jimenez C.A."/>
            <person name="Tapia P."/>
            <person name="Veloso J."/>
            <person name="Silva-Moreno E."/>
            <person name="Staats M."/>
            <person name="Valdes J.H."/>
            <person name="Van Kan J.A.L."/>
        </authorList>
    </citation>
    <scope>NUCLEOTIDE SEQUENCE [LARGE SCALE GENOMIC DNA]</scope>
    <source>
        <strain evidence="2 3">MUCL435</strain>
    </source>
</reference>
<keyword evidence="3" id="KW-1185">Reference proteome</keyword>